<dbReference type="InterPro" id="IPR011604">
    <property type="entry name" value="PDDEXK-like_dom_sf"/>
</dbReference>
<dbReference type="STRING" id="767434.Fraau_1973"/>
<keyword evidence="3" id="KW-1185">Reference proteome</keyword>
<dbReference type="EMBL" id="CP003350">
    <property type="protein sequence ID" value="AFC86360.1"/>
    <property type="molecule type" value="Genomic_DNA"/>
</dbReference>
<gene>
    <name evidence="2" type="ordered locus">Fraau_1973</name>
</gene>
<evidence type="ECO:0000313" key="3">
    <source>
        <dbReference type="Proteomes" id="UP000005234"/>
    </source>
</evidence>
<feature type="coiled-coil region" evidence="1">
    <location>
        <begin position="438"/>
        <end position="470"/>
    </location>
</feature>
<dbReference type="eggNOG" id="COG3206">
    <property type="taxonomic scope" value="Bacteria"/>
</dbReference>
<reference evidence="2" key="1">
    <citation type="submission" date="2012-02" db="EMBL/GenBank/DDBJ databases">
        <title>The complete genome of Frateuria aurantia DSM 6220.</title>
        <authorList>
            <consortium name="US DOE Joint Genome Institute (JGI-PGF)"/>
            <person name="Lucas S."/>
            <person name="Copeland A."/>
            <person name="Lapidus A."/>
            <person name="Glavina del Rio T."/>
            <person name="Dalin E."/>
            <person name="Tice H."/>
            <person name="Bruce D."/>
            <person name="Goodwin L."/>
            <person name="Pitluck S."/>
            <person name="Peters L."/>
            <person name="Ovchinnikova G."/>
            <person name="Teshima H."/>
            <person name="Kyrpides N."/>
            <person name="Mavromatis K."/>
            <person name="Ivanova N."/>
            <person name="Brettin T."/>
            <person name="Detter J.C."/>
            <person name="Han C."/>
            <person name="Larimer F."/>
            <person name="Land M."/>
            <person name="Hauser L."/>
            <person name="Markowitz V."/>
            <person name="Cheng J.-F."/>
            <person name="Hugenholtz P."/>
            <person name="Woyke T."/>
            <person name="Wu D."/>
            <person name="Brambilla E."/>
            <person name="Klenk H.-P."/>
            <person name="Eisen J.A."/>
        </authorList>
    </citation>
    <scope>NUCLEOTIDE SEQUENCE</scope>
    <source>
        <strain evidence="2">DSM 6220</strain>
    </source>
</reference>
<dbReference type="Proteomes" id="UP000005234">
    <property type="component" value="Chromosome"/>
</dbReference>
<dbReference type="Gene3D" id="3.90.320.10">
    <property type="match status" value="1"/>
</dbReference>
<dbReference type="OrthoDB" id="9135654at2"/>
<dbReference type="InterPro" id="IPR011335">
    <property type="entry name" value="Restrct_endonuc-II-like"/>
</dbReference>
<keyword evidence="1" id="KW-0175">Coiled coil</keyword>
<organism evidence="2 3">
    <name type="scientific">Frateuria aurantia (strain ATCC 33424 / DSM 6220 / KCTC 2777 / LMG 1558 / NBRC 3245 / NCIMB 13370)</name>
    <name type="common">Acetobacter aurantius</name>
    <dbReference type="NCBI Taxonomy" id="767434"/>
    <lineage>
        <taxon>Bacteria</taxon>
        <taxon>Pseudomonadati</taxon>
        <taxon>Pseudomonadota</taxon>
        <taxon>Gammaproteobacteria</taxon>
        <taxon>Lysobacterales</taxon>
        <taxon>Rhodanobacteraceae</taxon>
        <taxon>Frateuria</taxon>
    </lineage>
</organism>
<dbReference type="KEGG" id="fau:Fraau_1973"/>
<keyword evidence="2" id="KW-0378">Hydrolase</keyword>
<accession>H8L1U9</accession>
<evidence type="ECO:0000256" key="1">
    <source>
        <dbReference type="SAM" id="Coils"/>
    </source>
</evidence>
<proteinExistence type="predicted"/>
<keyword evidence="2" id="KW-0255">Endonuclease</keyword>
<dbReference type="SUPFAM" id="SSF52980">
    <property type="entry name" value="Restriction endonuclease-like"/>
    <property type="match status" value="1"/>
</dbReference>
<protein>
    <submittedName>
        <fullName evidence="2">Phage-related protein, predicted endonuclease</fullName>
    </submittedName>
</protein>
<dbReference type="InterPro" id="IPR016889">
    <property type="entry name" value="UCP028503"/>
</dbReference>
<name>H8L1U9_FRAAD</name>
<keyword evidence="2" id="KW-0540">Nuclease</keyword>
<dbReference type="PIRSF" id="PIRSF028503">
    <property type="entry name" value="UCP028503"/>
    <property type="match status" value="1"/>
</dbReference>
<evidence type="ECO:0000313" key="2">
    <source>
        <dbReference type="EMBL" id="AFC86360.1"/>
    </source>
</evidence>
<dbReference type="HOGENOM" id="CLU_029335_0_0_6"/>
<dbReference type="GO" id="GO:0004519">
    <property type="term" value="F:endonuclease activity"/>
    <property type="evidence" value="ECO:0007669"/>
    <property type="project" value="UniProtKB-KW"/>
</dbReference>
<dbReference type="AlphaFoldDB" id="H8L1U9"/>
<sequence>MKIVKLTQGTPEWHAHRARHFNASEAGVMLGIFPGVKRSDLIKVRATGIEEEISTFVQKIFDDGHRFEALCRPLAELVISEDLFPCVGEDGKLSASFDGLTMMEDVAWEHKTLNSVLRKALPEAAHTGGTIPLHGEDVTLPAHYCAQMEQQMLVSGADRTLFMASVWDGDTMVESRACWYHSDPELRARIVAGWAQLEQDIAAFTLEPEEAVVVGKAPDQLPGLHIEVTGMVTASNLEAFKSQAMAVLGGINRDLQTDEDFANAEKAVTWAKGVEDRIDAAKANALAQTETIDTLFRTLDDVKEETRRIRLELDKMVKARKVSIRDEIVDAGIRAARAHYDQLDSSLGEYAIRPDHATFAVIGASIKGKRSISSMRDAVSTAVADIKIAASQFAEVIRANISILKNQHQHQSLFADRVMLAQTKSPEDLRNLVAARIGEFERQETERLERQREQIRKEEAEKLAREQEAAKVVDETPPASAKVVQSAPQAQSHFAASTDEIPAKAEKVAQPAGPAKTIKLGDINALIAPLSITADGLAQLGFNPASIDRTAKLYREDQVLEMLRAMMARIKDVGLAMSERKAA</sequence>